<feature type="domain" description="C-type lectin" evidence="3">
    <location>
        <begin position="254"/>
        <end position="374"/>
    </location>
</feature>
<feature type="coiled-coil region" evidence="1">
    <location>
        <begin position="163"/>
        <end position="246"/>
    </location>
</feature>
<feature type="signal peptide" evidence="2">
    <location>
        <begin position="1"/>
        <end position="21"/>
    </location>
</feature>
<evidence type="ECO:0000256" key="2">
    <source>
        <dbReference type="SAM" id="SignalP"/>
    </source>
</evidence>
<evidence type="ECO:0000313" key="4">
    <source>
        <dbReference type="EMBL" id="CAL1536629.1"/>
    </source>
</evidence>
<keyword evidence="5" id="KW-1185">Reference proteome</keyword>
<dbReference type="Gene3D" id="1.20.5.340">
    <property type="match status" value="1"/>
</dbReference>
<dbReference type="CDD" id="cd00037">
    <property type="entry name" value="CLECT"/>
    <property type="match status" value="1"/>
</dbReference>
<evidence type="ECO:0000259" key="3">
    <source>
        <dbReference type="PROSITE" id="PS50041"/>
    </source>
</evidence>
<evidence type="ECO:0000256" key="1">
    <source>
        <dbReference type="SAM" id="Coils"/>
    </source>
</evidence>
<name>A0AAV2HT28_LYMST</name>
<accession>A0AAV2HT28</accession>
<dbReference type="SMART" id="SM00034">
    <property type="entry name" value="CLECT"/>
    <property type="match status" value="1"/>
</dbReference>
<dbReference type="Gene3D" id="3.10.100.10">
    <property type="entry name" value="Mannose-Binding Protein A, subunit A"/>
    <property type="match status" value="1"/>
</dbReference>
<keyword evidence="2" id="KW-0732">Signal</keyword>
<keyword evidence="1" id="KW-0175">Coiled coil</keyword>
<dbReference type="Proteomes" id="UP001497497">
    <property type="component" value="Unassembled WGS sequence"/>
</dbReference>
<feature type="chain" id="PRO_5043740988" description="C-type lectin domain-containing protein" evidence="2">
    <location>
        <begin position="22"/>
        <end position="391"/>
    </location>
</feature>
<dbReference type="PROSITE" id="PS50041">
    <property type="entry name" value="C_TYPE_LECTIN_2"/>
    <property type="match status" value="1"/>
</dbReference>
<dbReference type="InterPro" id="IPR001304">
    <property type="entry name" value="C-type_lectin-like"/>
</dbReference>
<protein>
    <recommendedName>
        <fullName evidence="3">C-type lectin domain-containing protein</fullName>
    </recommendedName>
</protein>
<dbReference type="InterPro" id="IPR016187">
    <property type="entry name" value="CTDL_fold"/>
</dbReference>
<dbReference type="InterPro" id="IPR016186">
    <property type="entry name" value="C-type_lectin-like/link_sf"/>
</dbReference>
<dbReference type="EMBL" id="CAXITT010000234">
    <property type="protein sequence ID" value="CAL1536629.1"/>
    <property type="molecule type" value="Genomic_DNA"/>
</dbReference>
<evidence type="ECO:0000313" key="5">
    <source>
        <dbReference type="Proteomes" id="UP001497497"/>
    </source>
</evidence>
<dbReference type="PANTHER" id="PTHR22803">
    <property type="entry name" value="MANNOSE, PHOSPHOLIPASE, LECTIN RECEPTOR RELATED"/>
    <property type="match status" value="1"/>
</dbReference>
<organism evidence="4 5">
    <name type="scientific">Lymnaea stagnalis</name>
    <name type="common">Great pond snail</name>
    <name type="synonym">Helix stagnalis</name>
    <dbReference type="NCBI Taxonomy" id="6523"/>
    <lineage>
        <taxon>Eukaryota</taxon>
        <taxon>Metazoa</taxon>
        <taxon>Spiralia</taxon>
        <taxon>Lophotrochozoa</taxon>
        <taxon>Mollusca</taxon>
        <taxon>Gastropoda</taxon>
        <taxon>Heterobranchia</taxon>
        <taxon>Euthyneura</taxon>
        <taxon>Panpulmonata</taxon>
        <taxon>Hygrophila</taxon>
        <taxon>Lymnaeoidea</taxon>
        <taxon>Lymnaeidae</taxon>
        <taxon>Lymnaea</taxon>
    </lineage>
</organism>
<dbReference type="AlphaFoldDB" id="A0AAV2HT28"/>
<proteinExistence type="predicted"/>
<dbReference type="InterPro" id="IPR050111">
    <property type="entry name" value="C-type_lectin/snaclec_domain"/>
</dbReference>
<sequence length="391" mass="43746">MGLLSLQMLLFFLKGIQLTVGQVTITTTPAVIESEITKSLVVTCRFPPQPSSGYQVFSLAIKKLLANSTLHQLASINRDSHTTVHLDAPSYGINRSNGVINSTLGSFLTLEWVNPMVSESGTYQCKANVFNEADDIFVFNENKSVSFTQPSVGSLTHLIFKLDSEVNNKLQRLENDFNNLTAQSTQTNNKLQKLENEFNNLTAQSTQTNNKLQKLENEFNNLTAQSTQTNNKLQKLETTLHNLESTIFKKSTVLNGHQYYLSLYEPYSAAMAEMACEALGGYLAEVDSKNELDFITIMIGNTDVKNMEFLLGGTDEGHEGIWINRHSGTPLGYTVWSQGEPSNGAHESLEITENCQVLEYLYSLKAFVMNDFFCFNILDPRGYYFICEVPL</sequence>
<gene>
    <name evidence="4" type="ORF">GSLYS_00010542001</name>
</gene>
<reference evidence="4 5" key="1">
    <citation type="submission" date="2024-04" db="EMBL/GenBank/DDBJ databases">
        <authorList>
            <consortium name="Genoscope - CEA"/>
            <person name="William W."/>
        </authorList>
    </citation>
    <scope>NUCLEOTIDE SEQUENCE [LARGE SCALE GENOMIC DNA]</scope>
</reference>
<comment type="caution">
    <text evidence="4">The sequence shown here is derived from an EMBL/GenBank/DDBJ whole genome shotgun (WGS) entry which is preliminary data.</text>
</comment>
<dbReference type="SUPFAM" id="SSF57997">
    <property type="entry name" value="Tropomyosin"/>
    <property type="match status" value="1"/>
</dbReference>
<dbReference type="SUPFAM" id="SSF56436">
    <property type="entry name" value="C-type lectin-like"/>
    <property type="match status" value="1"/>
</dbReference>